<dbReference type="Gene3D" id="3.30.70.120">
    <property type="match status" value="1"/>
</dbReference>
<dbReference type="InterPro" id="IPR015867">
    <property type="entry name" value="N-reg_PII/ATP_PRibTrfase_C"/>
</dbReference>
<reference evidence="8" key="2">
    <citation type="journal article" date="2021" name="PeerJ">
        <title>Extensive microbial diversity within the chicken gut microbiome revealed by metagenomics and culture.</title>
        <authorList>
            <person name="Gilroy R."/>
            <person name="Ravi A."/>
            <person name="Getino M."/>
            <person name="Pursley I."/>
            <person name="Horton D.L."/>
            <person name="Alikhan N.F."/>
            <person name="Baker D."/>
            <person name="Gharbi K."/>
            <person name="Hall N."/>
            <person name="Watson M."/>
            <person name="Adriaenssens E.M."/>
            <person name="Foster-Nyarko E."/>
            <person name="Jarju S."/>
            <person name="Secka A."/>
            <person name="Antonio M."/>
            <person name="Oren A."/>
            <person name="Chaudhuri R.R."/>
            <person name="La Ragione R."/>
            <person name="Hildebrand F."/>
            <person name="Pallen M.J."/>
        </authorList>
    </citation>
    <scope>NUCLEOTIDE SEQUENCE</scope>
    <source>
        <strain evidence="8">14508</strain>
    </source>
</reference>
<comment type="subcellular location">
    <subcellularLocation>
        <location evidence="1">Cell membrane</location>
        <topology evidence="1">Multi-pass membrane protein</topology>
    </subcellularLocation>
</comment>
<dbReference type="PIRSF" id="PIRSF006483">
    <property type="entry name" value="Membrane_protein_YitT"/>
    <property type="match status" value="1"/>
</dbReference>
<evidence type="ECO:0000256" key="1">
    <source>
        <dbReference type="ARBA" id="ARBA00004651"/>
    </source>
</evidence>
<proteinExistence type="predicted"/>
<evidence type="ECO:0000256" key="6">
    <source>
        <dbReference type="SAM" id="Phobius"/>
    </source>
</evidence>
<gene>
    <name evidence="8" type="ORF">IAD04_03705</name>
</gene>
<name>A0A9D1KBK7_9FIRM</name>
<feature type="transmembrane region" description="Helical" evidence="6">
    <location>
        <begin position="196"/>
        <end position="215"/>
    </location>
</feature>
<protein>
    <submittedName>
        <fullName evidence="8">YitT family protein</fullName>
    </submittedName>
</protein>
<dbReference type="GO" id="GO:0005886">
    <property type="term" value="C:plasma membrane"/>
    <property type="evidence" value="ECO:0007669"/>
    <property type="project" value="UniProtKB-SubCell"/>
</dbReference>
<feature type="transmembrane region" description="Helical" evidence="6">
    <location>
        <begin position="130"/>
        <end position="150"/>
    </location>
</feature>
<feature type="transmembrane region" description="Helical" evidence="6">
    <location>
        <begin position="171"/>
        <end position="190"/>
    </location>
</feature>
<organism evidence="8 9">
    <name type="scientific">Candidatus Caccosoma faecigallinarum</name>
    <dbReference type="NCBI Taxonomy" id="2840720"/>
    <lineage>
        <taxon>Bacteria</taxon>
        <taxon>Bacillati</taxon>
        <taxon>Bacillota</taxon>
        <taxon>Bacillota incertae sedis</taxon>
        <taxon>Candidatus Caccosoma</taxon>
    </lineage>
</organism>
<evidence type="ECO:0000256" key="4">
    <source>
        <dbReference type="ARBA" id="ARBA00022989"/>
    </source>
</evidence>
<evidence type="ECO:0000313" key="9">
    <source>
        <dbReference type="Proteomes" id="UP000886893"/>
    </source>
</evidence>
<dbReference type="PANTHER" id="PTHR33545">
    <property type="entry name" value="UPF0750 MEMBRANE PROTEIN YITT-RELATED"/>
    <property type="match status" value="1"/>
</dbReference>
<keyword evidence="3 6" id="KW-0812">Transmembrane</keyword>
<keyword evidence="5 6" id="KW-0472">Membrane</keyword>
<reference evidence="8" key="1">
    <citation type="submission" date="2020-10" db="EMBL/GenBank/DDBJ databases">
        <authorList>
            <person name="Gilroy R."/>
        </authorList>
    </citation>
    <scope>NUCLEOTIDE SEQUENCE</scope>
    <source>
        <strain evidence="8">14508</strain>
    </source>
</reference>
<feature type="transmembrane region" description="Helical" evidence="6">
    <location>
        <begin position="91"/>
        <end position="110"/>
    </location>
</feature>
<dbReference type="Pfam" id="PF02588">
    <property type="entry name" value="YitT_membrane"/>
    <property type="match status" value="1"/>
</dbReference>
<evidence type="ECO:0000313" key="8">
    <source>
        <dbReference type="EMBL" id="HIT17471.1"/>
    </source>
</evidence>
<dbReference type="Proteomes" id="UP000886893">
    <property type="component" value="Unassembled WGS sequence"/>
</dbReference>
<dbReference type="PANTHER" id="PTHR33545:SF5">
    <property type="entry name" value="UPF0750 MEMBRANE PROTEIN YITT"/>
    <property type="match status" value="1"/>
</dbReference>
<evidence type="ECO:0000256" key="2">
    <source>
        <dbReference type="ARBA" id="ARBA00022475"/>
    </source>
</evidence>
<comment type="caution">
    <text evidence="8">The sequence shown here is derived from an EMBL/GenBank/DDBJ whole genome shotgun (WGS) entry which is preliminary data.</text>
</comment>
<feature type="transmembrane region" description="Helical" evidence="6">
    <location>
        <begin position="65"/>
        <end position="84"/>
    </location>
</feature>
<evidence type="ECO:0000256" key="3">
    <source>
        <dbReference type="ARBA" id="ARBA00022692"/>
    </source>
</evidence>
<evidence type="ECO:0000259" key="7">
    <source>
        <dbReference type="Pfam" id="PF10035"/>
    </source>
</evidence>
<feature type="domain" description="DUF2179" evidence="7">
    <location>
        <begin position="243"/>
        <end position="297"/>
    </location>
</feature>
<accession>A0A9D1KBK7</accession>
<feature type="transmembrane region" description="Helical" evidence="6">
    <location>
        <begin position="12"/>
        <end position="34"/>
    </location>
</feature>
<dbReference type="InterPro" id="IPR003740">
    <property type="entry name" value="YitT"/>
</dbReference>
<dbReference type="InterPro" id="IPR019264">
    <property type="entry name" value="DUF2179"/>
</dbReference>
<dbReference type="InterPro" id="IPR051461">
    <property type="entry name" value="UPF0750_membrane"/>
</dbReference>
<evidence type="ECO:0000256" key="5">
    <source>
        <dbReference type="ARBA" id="ARBA00023136"/>
    </source>
</evidence>
<dbReference type="AlphaFoldDB" id="A0A9D1KBK7"/>
<keyword evidence="4 6" id="KW-1133">Transmembrane helix</keyword>
<keyword evidence="2" id="KW-1003">Cell membrane</keyword>
<dbReference type="CDD" id="cd16380">
    <property type="entry name" value="YitT_C"/>
    <property type="match status" value="1"/>
</dbReference>
<dbReference type="EMBL" id="DVKI01000117">
    <property type="protein sequence ID" value="HIT17471.1"/>
    <property type="molecule type" value="Genomic_DNA"/>
</dbReference>
<sequence length="305" mass="33899">MLKYDIKHNKVLEWIIAVICVMIAATFYALAVTIFISPHKLLAGGVSGIALIFGRLFATETISETNIAGVLSFTFNVPLLILAWKKLNIKFAILSSVHVITVSILMTFLPDNLNTIIFKEAWNSINTLDAAIFAGAIVGVSTGFAFHMGASSGGMDIIAYYYSSKKQVTVGRLNTFINAAIVILSIVLFPDEGVEKAMYTIIYIFINSLALDTVFNRNKKNMIHIITNKGEDVSKFIMTNFYRGVTQIDAKGAYTGNHKDFLYIVATSFETLEIAKEIKKFDPDCFITVVPVSKVYGRFINREFH</sequence>
<dbReference type="Pfam" id="PF10035">
    <property type="entry name" value="DUF2179"/>
    <property type="match status" value="1"/>
</dbReference>